<evidence type="ECO:0000256" key="3">
    <source>
        <dbReference type="ARBA" id="ARBA00022553"/>
    </source>
</evidence>
<feature type="compositionally biased region" description="Pro residues" evidence="8">
    <location>
        <begin position="272"/>
        <end position="282"/>
    </location>
</feature>
<feature type="compositionally biased region" description="Low complexity" evidence="8">
    <location>
        <begin position="224"/>
        <end position="236"/>
    </location>
</feature>
<keyword evidence="3" id="KW-0597">Phosphoprotein</keyword>
<dbReference type="InterPro" id="IPR019194">
    <property type="entry name" value="Tscrpt_elong_fac_Eaf_N"/>
</dbReference>
<feature type="compositionally biased region" description="Acidic residues" evidence="8">
    <location>
        <begin position="391"/>
        <end position="404"/>
    </location>
</feature>
<feature type="region of interest" description="Disordered" evidence="8">
    <location>
        <begin position="18"/>
        <end position="38"/>
    </location>
</feature>
<gene>
    <name evidence="10" type="ORF">AMATHDRAFT_70688</name>
</gene>
<proteinExistence type="inferred from homology"/>
<feature type="region of interest" description="Disordered" evidence="8">
    <location>
        <begin position="163"/>
        <end position="495"/>
    </location>
</feature>
<keyword evidence="7" id="KW-0539">Nucleus</keyword>
<feature type="compositionally biased region" description="Acidic residues" evidence="8">
    <location>
        <begin position="482"/>
        <end position="495"/>
    </location>
</feature>
<feature type="compositionally biased region" description="Acidic residues" evidence="8">
    <location>
        <begin position="417"/>
        <end position="434"/>
    </location>
</feature>
<evidence type="ECO:0000256" key="6">
    <source>
        <dbReference type="ARBA" id="ARBA00023163"/>
    </source>
</evidence>
<evidence type="ECO:0000256" key="8">
    <source>
        <dbReference type="SAM" id="MobiDB-lite"/>
    </source>
</evidence>
<keyword evidence="5" id="KW-0010">Activator</keyword>
<dbReference type="PANTHER" id="PTHR15970:SF2">
    <property type="entry name" value="ELL-ASSOCIATED FACTOR EAF"/>
    <property type="match status" value="1"/>
</dbReference>
<evidence type="ECO:0000256" key="5">
    <source>
        <dbReference type="ARBA" id="ARBA00023159"/>
    </source>
</evidence>
<evidence type="ECO:0000256" key="1">
    <source>
        <dbReference type="ARBA" id="ARBA00004123"/>
    </source>
</evidence>
<dbReference type="EMBL" id="KZ302241">
    <property type="protein sequence ID" value="PFH46062.1"/>
    <property type="molecule type" value="Genomic_DNA"/>
</dbReference>
<feature type="region of interest" description="Disordered" evidence="8">
    <location>
        <begin position="125"/>
        <end position="151"/>
    </location>
</feature>
<feature type="compositionally biased region" description="Pro residues" evidence="8">
    <location>
        <begin position="343"/>
        <end position="352"/>
    </location>
</feature>
<reference evidence="10 11" key="1">
    <citation type="submission" date="2014-02" db="EMBL/GenBank/DDBJ databases">
        <title>Transposable element dynamics among asymbiotic and ectomycorrhizal Amanita fungi.</title>
        <authorList>
            <consortium name="DOE Joint Genome Institute"/>
            <person name="Hess J."/>
            <person name="Skrede I."/>
            <person name="Wolfe B."/>
            <person name="LaButti K."/>
            <person name="Ohm R.A."/>
            <person name="Grigoriev I.V."/>
            <person name="Pringle A."/>
        </authorList>
    </citation>
    <scope>NUCLEOTIDE SEQUENCE [LARGE SCALE GENOMIC DNA]</scope>
    <source>
        <strain evidence="10 11">SKay4041</strain>
    </source>
</reference>
<feature type="compositionally biased region" description="Low complexity" evidence="8">
    <location>
        <begin position="329"/>
        <end position="342"/>
    </location>
</feature>
<dbReference type="GO" id="GO:0032783">
    <property type="term" value="C:super elongation complex"/>
    <property type="evidence" value="ECO:0007669"/>
    <property type="project" value="InterPro"/>
</dbReference>
<dbReference type="AlphaFoldDB" id="A0A2A9NEB5"/>
<name>A0A2A9NEB5_9AGAR</name>
<dbReference type="InterPro" id="IPR027093">
    <property type="entry name" value="EAF_fam"/>
</dbReference>
<keyword evidence="6" id="KW-0804">Transcription</keyword>
<evidence type="ECO:0000259" key="9">
    <source>
        <dbReference type="Pfam" id="PF09816"/>
    </source>
</evidence>
<organism evidence="10 11">
    <name type="scientific">Amanita thiersii Skay4041</name>
    <dbReference type="NCBI Taxonomy" id="703135"/>
    <lineage>
        <taxon>Eukaryota</taxon>
        <taxon>Fungi</taxon>
        <taxon>Dikarya</taxon>
        <taxon>Basidiomycota</taxon>
        <taxon>Agaricomycotina</taxon>
        <taxon>Agaricomycetes</taxon>
        <taxon>Agaricomycetidae</taxon>
        <taxon>Agaricales</taxon>
        <taxon>Pluteineae</taxon>
        <taxon>Amanitaceae</taxon>
        <taxon>Amanita</taxon>
    </lineage>
</organism>
<feature type="compositionally biased region" description="Low complexity" evidence="8">
    <location>
        <begin position="130"/>
        <end position="149"/>
    </location>
</feature>
<feature type="compositionally biased region" description="Low complexity" evidence="8">
    <location>
        <begin position="353"/>
        <end position="377"/>
    </location>
</feature>
<feature type="domain" description="Transcription elongation factor Eaf N-terminal" evidence="9">
    <location>
        <begin position="7"/>
        <end position="126"/>
    </location>
</feature>
<dbReference type="GO" id="GO:0003711">
    <property type="term" value="F:transcription elongation factor activity"/>
    <property type="evidence" value="ECO:0007669"/>
    <property type="project" value="TreeGrafter"/>
</dbReference>
<sequence length="495" mass="53611">MPAQGCHQVNIGSSFSRALKARKAKDAEPPGPSKRLPERDFYAFRYNFKPSSIDSEKPGSIDVRKATDSTLVTVEYPSKQAGENHVFKGVEKPAKEWDCVLIYDEELGTFTLEKLDSHLSLTYERKTATSRQPPASSNAPPPRAQARAAAVDDLEAQLERDLLDLANPDPEEVKIKGAVSKTIARRQEEEEEEEKPLAKVVAPRRQLPAQRPKSPPKQKPAQRPTKPQPKLKAKAQPVPPPGPAQASAPRPLPVQASKPPPPVVLAVTAKPPTQPPLKPKPIPAQSKSTKKREFEHPQAQLSDGDEEVLEMGQPAKKKNRKLSPPRSPPSSGLALPGTSSSVAPPPPMPSAPPISVTTSASSVSSSSKRPIAASTSSYPGNTTNQVPPPEGESESEGEWSEVEPEAVQGDDYFGDNLIEDGDEPGQEIDMDEFEEQMKLQMEEVDDEDSTFGGMNSPEPDDEIPRGQPISLNDYARGITGFSDDDTSSSDDSDDD</sequence>
<keyword evidence="11" id="KW-1185">Reference proteome</keyword>
<evidence type="ECO:0000256" key="4">
    <source>
        <dbReference type="ARBA" id="ARBA00023015"/>
    </source>
</evidence>
<dbReference type="Pfam" id="PF09816">
    <property type="entry name" value="EAF"/>
    <property type="match status" value="1"/>
</dbReference>
<dbReference type="GO" id="GO:0006368">
    <property type="term" value="P:transcription elongation by RNA polymerase II"/>
    <property type="evidence" value="ECO:0007669"/>
    <property type="project" value="InterPro"/>
</dbReference>
<dbReference type="STRING" id="703135.A0A2A9NEB5"/>
<dbReference type="PANTHER" id="PTHR15970">
    <property type="entry name" value="ELL-ASSOCIATED FACTOR EAF"/>
    <property type="match status" value="1"/>
</dbReference>
<dbReference type="OrthoDB" id="125903at2759"/>
<keyword evidence="4" id="KW-0805">Transcription regulation</keyword>
<comment type="subcellular location">
    <subcellularLocation>
        <location evidence="1">Nucleus</location>
    </subcellularLocation>
</comment>
<accession>A0A2A9NEB5</accession>
<comment type="similarity">
    <text evidence="2">Belongs to the EAF family.</text>
</comment>
<protein>
    <recommendedName>
        <fullName evidence="9">Transcription elongation factor Eaf N-terminal domain-containing protein</fullName>
    </recommendedName>
</protein>
<evidence type="ECO:0000313" key="11">
    <source>
        <dbReference type="Proteomes" id="UP000242287"/>
    </source>
</evidence>
<evidence type="ECO:0000256" key="2">
    <source>
        <dbReference type="ARBA" id="ARBA00007798"/>
    </source>
</evidence>
<dbReference type="Proteomes" id="UP000242287">
    <property type="component" value="Unassembled WGS sequence"/>
</dbReference>
<evidence type="ECO:0000313" key="10">
    <source>
        <dbReference type="EMBL" id="PFH46062.1"/>
    </source>
</evidence>
<evidence type="ECO:0000256" key="7">
    <source>
        <dbReference type="ARBA" id="ARBA00023242"/>
    </source>
</evidence>